<dbReference type="EMBL" id="VITH01000029">
    <property type="protein sequence ID" value="TWA73715.1"/>
    <property type="molecule type" value="Genomic_DNA"/>
</dbReference>
<organism evidence="1 2">
    <name type="scientific">Azospirillum brasilense</name>
    <dbReference type="NCBI Taxonomy" id="192"/>
    <lineage>
        <taxon>Bacteria</taxon>
        <taxon>Pseudomonadati</taxon>
        <taxon>Pseudomonadota</taxon>
        <taxon>Alphaproteobacteria</taxon>
        <taxon>Rhodospirillales</taxon>
        <taxon>Azospirillaceae</taxon>
        <taxon>Azospirillum</taxon>
    </lineage>
</organism>
<evidence type="ECO:0000313" key="1">
    <source>
        <dbReference type="EMBL" id="TWA73715.1"/>
    </source>
</evidence>
<name>A0A560BM69_AZOBR</name>
<comment type="caution">
    <text evidence="1">The sequence shown here is derived from an EMBL/GenBank/DDBJ whole genome shotgun (WGS) entry which is preliminary data.</text>
</comment>
<reference evidence="1 2" key="1">
    <citation type="submission" date="2019-06" db="EMBL/GenBank/DDBJ databases">
        <title>Genomic Encyclopedia of Type Strains, Phase IV (KMG-V): Genome sequencing to study the core and pangenomes of soil and plant-associated prokaryotes.</title>
        <authorList>
            <person name="Whitman W."/>
        </authorList>
    </citation>
    <scope>NUCLEOTIDE SEQUENCE [LARGE SCALE GENOMIC DNA]</scope>
    <source>
        <strain evidence="1 2">BR 11650</strain>
    </source>
</reference>
<gene>
    <name evidence="1" type="ORF">FBZ83_1297</name>
</gene>
<evidence type="ECO:0000313" key="2">
    <source>
        <dbReference type="Proteomes" id="UP000318529"/>
    </source>
</evidence>
<sequence>MQGLDGLATYDAELTLDLLRHIEGKQGASVFDIDLCNGAFFGPSGKVWSAAMARMNLMLLLEAGCVLGRHQAAFVFAIERLTGKGYEKLQELSAKDKVWKLAPEYHGVGINLPALWQRLTAWWRKDSQ</sequence>
<proteinExistence type="predicted"/>
<dbReference type="AlphaFoldDB" id="A0A560BM69"/>
<accession>A0A560BM69</accession>
<dbReference type="RefSeq" id="WP_145691098.1">
    <property type="nucleotide sequence ID" value="NZ_VITH01000029.1"/>
</dbReference>
<dbReference type="Proteomes" id="UP000318529">
    <property type="component" value="Unassembled WGS sequence"/>
</dbReference>
<protein>
    <submittedName>
        <fullName evidence="1">Uncharacterized protein</fullName>
    </submittedName>
</protein>